<feature type="transmembrane region" description="Helical" evidence="7">
    <location>
        <begin position="12"/>
        <end position="33"/>
    </location>
</feature>
<accession>A0ABQ0TP70</accession>
<name>A0ABQ0TP70_9BACL</name>
<evidence type="ECO:0000256" key="2">
    <source>
        <dbReference type="ARBA" id="ARBA00007400"/>
    </source>
</evidence>
<comment type="similarity">
    <text evidence="2">Belongs to the acyltransferase 3 family.</text>
</comment>
<keyword evidence="5 7" id="KW-1133">Transmembrane helix</keyword>
<evidence type="ECO:0000256" key="6">
    <source>
        <dbReference type="ARBA" id="ARBA00023136"/>
    </source>
</evidence>
<dbReference type="Proteomes" id="UP000319578">
    <property type="component" value="Unassembled WGS sequence"/>
</dbReference>
<feature type="transmembrane region" description="Helical" evidence="7">
    <location>
        <begin position="84"/>
        <end position="105"/>
    </location>
</feature>
<dbReference type="PANTHER" id="PTHR40074">
    <property type="entry name" value="O-ACETYLTRANSFERASE WECH"/>
    <property type="match status" value="1"/>
</dbReference>
<feature type="transmembrane region" description="Helical" evidence="7">
    <location>
        <begin position="151"/>
        <end position="172"/>
    </location>
</feature>
<dbReference type="PANTHER" id="PTHR40074:SF2">
    <property type="entry name" value="O-ACETYLTRANSFERASE WECH"/>
    <property type="match status" value="1"/>
</dbReference>
<dbReference type="Pfam" id="PF01757">
    <property type="entry name" value="Acyl_transf_3"/>
    <property type="match status" value="1"/>
</dbReference>
<feature type="transmembrane region" description="Helical" evidence="7">
    <location>
        <begin position="192"/>
        <end position="212"/>
    </location>
</feature>
<comment type="caution">
    <text evidence="9">The sequence shown here is derived from an EMBL/GenBank/DDBJ whole genome shotgun (WGS) entry which is preliminary data.</text>
</comment>
<organism evidence="9 10">
    <name type="scientific">Brevibacillus reuszeri</name>
    <dbReference type="NCBI Taxonomy" id="54915"/>
    <lineage>
        <taxon>Bacteria</taxon>
        <taxon>Bacillati</taxon>
        <taxon>Bacillota</taxon>
        <taxon>Bacilli</taxon>
        <taxon>Bacillales</taxon>
        <taxon>Paenibacillaceae</taxon>
        <taxon>Brevibacillus</taxon>
    </lineage>
</organism>
<evidence type="ECO:0000313" key="10">
    <source>
        <dbReference type="Proteomes" id="UP000319578"/>
    </source>
</evidence>
<evidence type="ECO:0000259" key="8">
    <source>
        <dbReference type="Pfam" id="PF01757"/>
    </source>
</evidence>
<keyword evidence="6 7" id="KW-0472">Membrane</keyword>
<feature type="transmembrane region" description="Helical" evidence="7">
    <location>
        <begin position="125"/>
        <end position="144"/>
    </location>
</feature>
<feature type="domain" description="Acyltransferase 3" evidence="8">
    <location>
        <begin position="10"/>
        <end position="333"/>
    </location>
</feature>
<dbReference type="InterPro" id="IPR002656">
    <property type="entry name" value="Acyl_transf_3_dom"/>
</dbReference>
<evidence type="ECO:0000256" key="7">
    <source>
        <dbReference type="SAM" id="Phobius"/>
    </source>
</evidence>
<evidence type="ECO:0000313" key="9">
    <source>
        <dbReference type="EMBL" id="GED68643.1"/>
    </source>
</evidence>
<feature type="transmembrane region" description="Helical" evidence="7">
    <location>
        <begin position="315"/>
        <end position="336"/>
    </location>
</feature>
<dbReference type="EMBL" id="BJON01000009">
    <property type="protein sequence ID" value="GED68643.1"/>
    <property type="molecule type" value="Genomic_DNA"/>
</dbReference>
<feature type="transmembrane region" description="Helical" evidence="7">
    <location>
        <begin position="45"/>
        <end position="63"/>
    </location>
</feature>
<keyword evidence="10" id="KW-1185">Reference proteome</keyword>
<reference evidence="9 10" key="1">
    <citation type="submission" date="2019-06" db="EMBL/GenBank/DDBJ databases">
        <title>Whole genome shotgun sequence of Brevibacillus reuszeri NBRC 15719.</title>
        <authorList>
            <person name="Hosoyama A."/>
            <person name="Uohara A."/>
            <person name="Ohji S."/>
            <person name="Ichikawa N."/>
        </authorList>
    </citation>
    <scope>NUCLEOTIDE SEQUENCE [LARGE SCALE GENOMIC DNA]</scope>
    <source>
        <strain evidence="9 10">NBRC 15719</strain>
    </source>
</reference>
<feature type="transmembrane region" description="Helical" evidence="7">
    <location>
        <begin position="282"/>
        <end position="300"/>
    </location>
</feature>
<feature type="transmembrane region" description="Helical" evidence="7">
    <location>
        <begin position="253"/>
        <end position="270"/>
    </location>
</feature>
<feature type="transmembrane region" description="Helical" evidence="7">
    <location>
        <begin position="224"/>
        <end position="241"/>
    </location>
</feature>
<proteinExistence type="inferred from homology"/>
<keyword evidence="4 7" id="KW-0812">Transmembrane</keyword>
<gene>
    <name evidence="9" type="ORF">BRE01_23450</name>
</gene>
<evidence type="ECO:0000256" key="5">
    <source>
        <dbReference type="ARBA" id="ARBA00022989"/>
    </source>
</evidence>
<sequence>MSKGIEKNYGGLDGFRMIAAILVIANHTSPLLSYDVFADMTLTRIISRVTVPFFFMCTGYFFFQKIGTDKRKNVDSLMKFLQKLAKLYAFSILLYIPINVYAGYFTNQFSASALVKDILFNGTLYHLWYFPGVMLGVCICYFLYTRFSTKGAFLISLLLYGGGLLGDSYYAFVQMNPYLDSIYQAMFSLFDFTRNGIFFAPVFVMLGGLIAARGKPDQGKCMPYVVGFILFFGLMVTEGLLVHEFHLFRHDSMYLLLIPCMYFLFRLLLSFRSRSKKYLRNLGMYVYVLHPMCIVIIRLVGKATGLTPLIVENSLIHFLLVTVLSFVVSVIAMRAVKKIKNRKAARLHTQGELLKR</sequence>
<evidence type="ECO:0000256" key="4">
    <source>
        <dbReference type="ARBA" id="ARBA00022692"/>
    </source>
</evidence>
<comment type="subcellular location">
    <subcellularLocation>
        <location evidence="1">Cell membrane</location>
        <topology evidence="1">Multi-pass membrane protein</topology>
    </subcellularLocation>
</comment>
<dbReference type="RefSeq" id="WP_084766139.1">
    <property type="nucleotide sequence ID" value="NZ_BJON01000009.1"/>
</dbReference>
<evidence type="ECO:0000256" key="3">
    <source>
        <dbReference type="ARBA" id="ARBA00022475"/>
    </source>
</evidence>
<evidence type="ECO:0000256" key="1">
    <source>
        <dbReference type="ARBA" id="ARBA00004651"/>
    </source>
</evidence>
<protein>
    <recommendedName>
        <fullName evidence="8">Acyltransferase 3 domain-containing protein</fullName>
    </recommendedName>
</protein>
<keyword evidence="3" id="KW-1003">Cell membrane</keyword>